<reference evidence="1" key="3">
    <citation type="submission" date="2025-09" db="UniProtKB">
        <authorList>
            <consortium name="Ensembl"/>
        </authorList>
    </citation>
    <scope>IDENTIFICATION</scope>
</reference>
<reference evidence="1" key="1">
    <citation type="submission" date="2020-07" db="EMBL/GenBank/DDBJ databases">
        <title>A long reads based de novo assembly of the rainbow trout Arlee double haploid line genome.</title>
        <authorList>
            <person name="Gao G."/>
            <person name="Palti Y."/>
        </authorList>
    </citation>
    <scope>NUCLEOTIDE SEQUENCE [LARGE SCALE GENOMIC DNA]</scope>
</reference>
<accession>A0A8K9WL56</accession>
<proteinExistence type="predicted"/>
<evidence type="ECO:0000313" key="2">
    <source>
        <dbReference type="Proteomes" id="UP000694395"/>
    </source>
</evidence>
<evidence type="ECO:0000313" key="1">
    <source>
        <dbReference type="Ensembl" id="ENSOMYP00000107702.1"/>
    </source>
</evidence>
<dbReference type="Proteomes" id="UP000694395">
    <property type="component" value="Chromosome 12"/>
</dbReference>
<organism evidence="1 2">
    <name type="scientific">Oncorhynchus mykiss</name>
    <name type="common">Rainbow trout</name>
    <name type="synonym">Salmo gairdneri</name>
    <dbReference type="NCBI Taxonomy" id="8022"/>
    <lineage>
        <taxon>Eukaryota</taxon>
        <taxon>Metazoa</taxon>
        <taxon>Chordata</taxon>
        <taxon>Craniata</taxon>
        <taxon>Vertebrata</taxon>
        <taxon>Euteleostomi</taxon>
        <taxon>Actinopterygii</taxon>
        <taxon>Neopterygii</taxon>
        <taxon>Teleostei</taxon>
        <taxon>Protacanthopterygii</taxon>
        <taxon>Salmoniformes</taxon>
        <taxon>Salmonidae</taxon>
        <taxon>Salmoninae</taxon>
        <taxon>Oncorhynchus</taxon>
    </lineage>
</organism>
<dbReference type="AlphaFoldDB" id="A0A8K9WL56"/>
<sequence length="65" mass="7638">MLMWSVMRFELATFGLLDICVYPSIPTNHPFFRVTIFSVYTFNILCLLYETRLVYSGVDGEHLKK</sequence>
<dbReference type="Ensembl" id="ENSOMYT00000129723.1">
    <property type="protein sequence ID" value="ENSOMYP00000107702.1"/>
    <property type="gene ID" value="ENSOMYG00000072496.1"/>
</dbReference>
<reference evidence="1" key="2">
    <citation type="submission" date="2025-08" db="UniProtKB">
        <authorList>
            <consortium name="Ensembl"/>
        </authorList>
    </citation>
    <scope>IDENTIFICATION</scope>
</reference>
<protein>
    <submittedName>
        <fullName evidence="1">Uncharacterized protein</fullName>
    </submittedName>
</protein>
<keyword evidence="2" id="KW-1185">Reference proteome</keyword>
<name>A0A8K9WL56_ONCMY</name>